<keyword evidence="2" id="KW-1133">Transmembrane helix</keyword>
<dbReference type="InterPro" id="IPR005097">
    <property type="entry name" value="Sacchrp_dh_NADP-bd"/>
</dbReference>
<gene>
    <name evidence="4" type="ORF">CU098_011920</name>
</gene>
<evidence type="ECO:0000259" key="3">
    <source>
        <dbReference type="Pfam" id="PF03435"/>
    </source>
</evidence>
<dbReference type="Proteomes" id="UP000253551">
    <property type="component" value="Unassembled WGS sequence"/>
</dbReference>
<accession>A0A367KQP7</accession>
<evidence type="ECO:0000313" key="5">
    <source>
        <dbReference type="Proteomes" id="UP000253551"/>
    </source>
</evidence>
<name>A0A367KQP7_RHIST</name>
<dbReference type="EMBL" id="PJQM01000659">
    <property type="protein sequence ID" value="RCI04516.1"/>
    <property type="molecule type" value="Genomic_DNA"/>
</dbReference>
<proteinExistence type="inferred from homology"/>
<dbReference type="GO" id="GO:0005886">
    <property type="term" value="C:plasma membrane"/>
    <property type="evidence" value="ECO:0007669"/>
    <property type="project" value="TreeGrafter"/>
</dbReference>
<sequence>MTDYQQRKYDIVVFGATGFTGALTAEYISINWALAGRSLAKLEKVRDQLADLDPSKKDLDLLIADTNQPETLDELISQTRVIMSTVGPYVKYGTPLVEACIRQKTHYVDITGEYGWMKDMIDRFDEKAKQEKVLIVPGCGFDSVPSDLGVFILSSYMQQTHNLHLSQVKSSVIKYKGGISGGTVQSLLEAVTQRDKDHTDPYLLATRRGVDRPSFSFLRKDYDFGGLWQGLFIMAPINEKVVRRSWSIWTDRGNTYGNTFSYKEYQSFNFLPGVVYACFLYTIVPFAVLLAGLPVIGEKFKNLLPGSGYGPDAEKRKTGCFEMQFVGTAETEPYDDIVRARATVKGFRDPGYGDTCRMLTESALSIIKSPKDIPGKEGGVLTPATAFGQILVDRLKANGGMLFEVQDIQ</sequence>
<evidence type="ECO:0000256" key="2">
    <source>
        <dbReference type="SAM" id="Phobius"/>
    </source>
</evidence>
<organism evidence="4 5">
    <name type="scientific">Rhizopus stolonifer</name>
    <name type="common">Rhizopus nigricans</name>
    <dbReference type="NCBI Taxonomy" id="4846"/>
    <lineage>
        <taxon>Eukaryota</taxon>
        <taxon>Fungi</taxon>
        <taxon>Fungi incertae sedis</taxon>
        <taxon>Mucoromycota</taxon>
        <taxon>Mucoromycotina</taxon>
        <taxon>Mucoromycetes</taxon>
        <taxon>Mucorales</taxon>
        <taxon>Mucorineae</taxon>
        <taxon>Rhizopodaceae</taxon>
        <taxon>Rhizopus</taxon>
    </lineage>
</organism>
<dbReference type="OrthoDB" id="10268090at2759"/>
<dbReference type="Pfam" id="PF03435">
    <property type="entry name" value="Sacchrp_dh_NADP"/>
    <property type="match status" value="1"/>
</dbReference>
<reference evidence="4 5" key="1">
    <citation type="journal article" date="2018" name="G3 (Bethesda)">
        <title>Phylogenetic and Phylogenomic Definition of Rhizopus Species.</title>
        <authorList>
            <person name="Gryganskyi A.P."/>
            <person name="Golan J."/>
            <person name="Dolatabadi S."/>
            <person name="Mondo S."/>
            <person name="Robb S."/>
            <person name="Idnurm A."/>
            <person name="Muszewska A."/>
            <person name="Steczkiewicz K."/>
            <person name="Masonjones S."/>
            <person name="Liao H.L."/>
            <person name="Gajdeczka M.T."/>
            <person name="Anike F."/>
            <person name="Vuek A."/>
            <person name="Anishchenko I.M."/>
            <person name="Voigt K."/>
            <person name="de Hoog G.S."/>
            <person name="Smith M.E."/>
            <person name="Heitman J."/>
            <person name="Vilgalys R."/>
            <person name="Stajich J.E."/>
        </authorList>
    </citation>
    <scope>NUCLEOTIDE SEQUENCE [LARGE SCALE GENOMIC DNA]</scope>
    <source>
        <strain evidence="4 5">LSU 92-RS-03</strain>
    </source>
</reference>
<dbReference type="PANTHER" id="PTHR12286:SF5">
    <property type="entry name" value="SACCHAROPINE DEHYDROGENASE-LIKE OXIDOREDUCTASE"/>
    <property type="match status" value="1"/>
</dbReference>
<dbReference type="InterPro" id="IPR051276">
    <property type="entry name" value="Saccharopine_DH-like_oxidrdct"/>
</dbReference>
<protein>
    <recommendedName>
        <fullName evidence="3">Saccharopine dehydrogenase NADP binding domain-containing protein</fullName>
    </recommendedName>
</protein>
<dbReference type="SUPFAM" id="SSF51735">
    <property type="entry name" value="NAD(P)-binding Rossmann-fold domains"/>
    <property type="match status" value="1"/>
</dbReference>
<evidence type="ECO:0000313" key="4">
    <source>
        <dbReference type="EMBL" id="RCI04516.1"/>
    </source>
</evidence>
<keyword evidence="2" id="KW-0812">Transmembrane</keyword>
<dbReference type="PANTHER" id="PTHR12286">
    <property type="entry name" value="SACCHAROPINE DEHYDROGENASE-LIKE OXIDOREDUCTASE"/>
    <property type="match status" value="1"/>
</dbReference>
<feature type="domain" description="Saccharopine dehydrogenase NADP binding" evidence="3">
    <location>
        <begin position="11"/>
        <end position="136"/>
    </location>
</feature>
<comment type="similarity">
    <text evidence="1">Belongs to the saccharopine dehydrogenase family.</text>
</comment>
<dbReference type="InterPro" id="IPR036291">
    <property type="entry name" value="NAD(P)-bd_dom_sf"/>
</dbReference>
<keyword evidence="2" id="KW-0472">Membrane</keyword>
<keyword evidence="5" id="KW-1185">Reference proteome</keyword>
<evidence type="ECO:0000256" key="1">
    <source>
        <dbReference type="ARBA" id="ARBA00038048"/>
    </source>
</evidence>
<dbReference type="GO" id="GO:0009247">
    <property type="term" value="P:glycolipid biosynthetic process"/>
    <property type="evidence" value="ECO:0007669"/>
    <property type="project" value="TreeGrafter"/>
</dbReference>
<dbReference type="STRING" id="4846.A0A367KQP7"/>
<dbReference type="AlphaFoldDB" id="A0A367KQP7"/>
<dbReference type="Gene3D" id="3.40.50.720">
    <property type="entry name" value="NAD(P)-binding Rossmann-like Domain"/>
    <property type="match status" value="1"/>
</dbReference>
<comment type="caution">
    <text evidence="4">The sequence shown here is derived from an EMBL/GenBank/DDBJ whole genome shotgun (WGS) entry which is preliminary data.</text>
</comment>
<feature type="transmembrane region" description="Helical" evidence="2">
    <location>
        <begin position="274"/>
        <end position="296"/>
    </location>
</feature>